<dbReference type="InterPro" id="IPR002933">
    <property type="entry name" value="Peptidase_M20"/>
</dbReference>
<dbReference type="PANTHER" id="PTHR43808">
    <property type="entry name" value="ACETYLORNITHINE DEACETYLASE"/>
    <property type="match status" value="1"/>
</dbReference>
<dbReference type="Gene3D" id="3.40.630.10">
    <property type="entry name" value="Zn peptidases"/>
    <property type="match status" value="1"/>
</dbReference>
<dbReference type="EMBL" id="CP136964">
    <property type="protein sequence ID" value="WOS95391.1"/>
    <property type="molecule type" value="Genomic_DNA"/>
</dbReference>
<dbReference type="AlphaFoldDB" id="A0AAF1BUR2"/>
<reference evidence="2" key="1">
    <citation type="submission" date="2017-09" db="EMBL/GenBank/DDBJ databases">
        <title>Bacterial strain isolated from the female urinary microbiota.</title>
        <authorList>
            <person name="Thomas-White K."/>
            <person name="Kumar N."/>
            <person name="Forster S."/>
            <person name="Putonti C."/>
            <person name="Lawley T."/>
            <person name="Wolfe A.J."/>
        </authorList>
    </citation>
    <scope>NUCLEOTIDE SEQUENCE [LARGE SCALE GENOMIC DNA]</scope>
    <source>
        <strain evidence="2">UMB0959</strain>
    </source>
</reference>
<dbReference type="SUPFAM" id="SSF53187">
    <property type="entry name" value="Zn-dependent exopeptidases"/>
    <property type="match status" value="1"/>
</dbReference>
<protein>
    <submittedName>
        <fullName evidence="1">M20/M25/M40 family metallo-hydrolase</fullName>
    </submittedName>
</protein>
<organism evidence="1 2">
    <name type="scientific">Nosocomiicoccus massiliensis</name>
    <dbReference type="NCBI Taxonomy" id="1232430"/>
    <lineage>
        <taxon>Bacteria</taxon>
        <taxon>Bacillati</taxon>
        <taxon>Bacillota</taxon>
        <taxon>Bacilli</taxon>
        <taxon>Bacillales</taxon>
        <taxon>Staphylococcaceae</taxon>
        <taxon>Nosocomiicoccus</taxon>
    </lineage>
</organism>
<gene>
    <name evidence="1" type="ORF">CJ229_004615</name>
</gene>
<dbReference type="Pfam" id="PF01546">
    <property type="entry name" value="Peptidase_M20"/>
    <property type="match status" value="1"/>
</dbReference>
<keyword evidence="2" id="KW-1185">Reference proteome</keyword>
<dbReference type="PIRSF" id="PIRSF010386">
    <property type="entry name" value="RocB"/>
    <property type="match status" value="1"/>
</dbReference>
<sequence>MNGLWQTEESRVELLKTLVKHDSITHSTGEKSFPDLVKSELLKLDYFNTHSDHIYFAHTEDDRRAVLAHYAGNENNDTVVLISHFDTVGIDDFGEYKQHAFSMDKITDIFKSDHTYLNDDAVSDIKTGHYYFGRGSMDMKPGLMLHMSLIEKAALENWDVNLLLVTVPDEEVGSKGMLAAVKKINEIRKEKDLNIVLHLNSEPTFQQAPGNNTHYVYTGTIGKLMPAVYVYGKETHVGNAMNGLSSNYIMSFINKNMEYNKSFIERYEGEETPLPVSLMMRDLKAHYDVQTPFRTVSLYNLFIFKQNASEIFNTFNTIVKESVDEVNEVIQTFDDGIYKEEKVNVNVCTYEELLQQAIDKFGEDKVSELLENISNNQDDHLQCIEAIDKIMMLLRHLGPTVVTFFTPPYYPATNSSEDTLVQNIVETIKETSNTLNRNVEQVHFFNGICDLSYVKYATSYESDRVFSLNTPTFNKTYMIPFEDIKEISAPVLNCGPIGKDAHKVTERLLKPSAFKELPVVLETVIKQYFVK</sequence>
<evidence type="ECO:0000313" key="1">
    <source>
        <dbReference type="EMBL" id="WOS95391.1"/>
    </source>
</evidence>
<proteinExistence type="predicted"/>
<dbReference type="PANTHER" id="PTHR43808:SF27">
    <property type="entry name" value="PROTEIN ROCB"/>
    <property type="match status" value="1"/>
</dbReference>
<dbReference type="Proteomes" id="UP000243626">
    <property type="component" value="Chromosome"/>
</dbReference>
<accession>A0AAF1BUR2</accession>
<dbReference type="RefSeq" id="WP_102167614.1">
    <property type="nucleotide sequence ID" value="NZ_CP136964.1"/>
</dbReference>
<dbReference type="KEGG" id="nmy:CJ229_004615"/>
<name>A0AAF1BUR2_9STAP</name>
<dbReference type="GO" id="GO:0016787">
    <property type="term" value="F:hydrolase activity"/>
    <property type="evidence" value="ECO:0007669"/>
    <property type="project" value="InterPro"/>
</dbReference>
<dbReference type="InterPro" id="IPR012166">
    <property type="entry name" value="Uncharacterised_RocB"/>
</dbReference>
<dbReference type="InterPro" id="IPR050072">
    <property type="entry name" value="Peptidase_M20A"/>
</dbReference>
<evidence type="ECO:0000313" key="2">
    <source>
        <dbReference type="Proteomes" id="UP000243626"/>
    </source>
</evidence>